<sequence length="194" mass="21659">MYRGLSSTAIMVYSLKISKLQHGITIVLLILGVSASISTASEEPAKAVMPGYQTSQIIIGSSAQVLLKQNTSITLLNYCALKFKHLAKSAHSAAQNWQLEHAEIINKANAINRYVASTIEIRDSSFAAEKFQLKIDAQVYDGAQKFKSELTSKNRKQQHYLCNRLILSTALGEWDLIKVIPQHVQRVLQFKLKE</sequence>
<dbReference type="EMBL" id="UOFR01000069">
    <property type="protein sequence ID" value="VAW99586.1"/>
    <property type="molecule type" value="Genomic_DNA"/>
</dbReference>
<name>A0A3B1B3D8_9ZZZZ</name>
<organism evidence="1">
    <name type="scientific">hydrothermal vent metagenome</name>
    <dbReference type="NCBI Taxonomy" id="652676"/>
    <lineage>
        <taxon>unclassified sequences</taxon>
        <taxon>metagenomes</taxon>
        <taxon>ecological metagenomes</taxon>
    </lineage>
</organism>
<reference evidence="1" key="1">
    <citation type="submission" date="2018-06" db="EMBL/GenBank/DDBJ databases">
        <authorList>
            <person name="Zhirakovskaya E."/>
        </authorList>
    </citation>
    <scope>NUCLEOTIDE SEQUENCE</scope>
</reference>
<proteinExistence type="predicted"/>
<accession>A0A3B1B3D8</accession>
<dbReference type="AlphaFoldDB" id="A0A3B1B3D8"/>
<evidence type="ECO:0000313" key="1">
    <source>
        <dbReference type="EMBL" id="VAW99586.1"/>
    </source>
</evidence>
<protein>
    <submittedName>
        <fullName evidence="1">Uncharacterized protein</fullName>
    </submittedName>
</protein>
<gene>
    <name evidence="1" type="ORF">MNBD_GAMMA21-1649</name>
</gene>